<evidence type="ECO:0000313" key="2">
    <source>
        <dbReference type="Proteomes" id="UP000676885"/>
    </source>
</evidence>
<dbReference type="AlphaFoldDB" id="A0A975M482"/>
<dbReference type="EMBL" id="CP076022">
    <property type="protein sequence ID" value="QWC09264.1"/>
    <property type="molecule type" value="Genomic_DNA"/>
</dbReference>
<dbReference type="Proteomes" id="UP000676885">
    <property type="component" value="Chromosome"/>
</dbReference>
<dbReference type="KEGG" id="ajg:KKR91_12250"/>
<protein>
    <submittedName>
        <fullName evidence="1">Uncharacterized protein</fullName>
    </submittedName>
</protein>
<sequence length="132" mass="14658">MITRRQAALALDIPLEMATRHGIPARLSEEELEDLKANPPKWLAQSRANRTGKRPVWVELECTVCGYRETARPKKWWPEFAFLACADHASSDLPPLEAGRVRGEYDGIGTRFIGYVDVPVSEAPAPGTGQDN</sequence>
<name>A0A975M482_9MICC</name>
<accession>A0A975M482</accession>
<reference evidence="1 2" key="1">
    <citation type="submission" date="2021-05" db="EMBL/GenBank/DDBJ databases">
        <title>Novel species in genus Arthrobacter.</title>
        <authorList>
            <person name="Zhang G."/>
        </authorList>
    </citation>
    <scope>NUCLEOTIDE SEQUENCE [LARGE SCALE GENOMIC DNA]</scope>
    <source>
        <strain evidence="2">zg-ZUI227</strain>
    </source>
</reference>
<evidence type="ECO:0000313" key="1">
    <source>
        <dbReference type="EMBL" id="QWC09264.1"/>
    </source>
</evidence>
<dbReference type="RefSeq" id="WP_210231269.1">
    <property type="nucleotide sequence ID" value="NZ_CP076022.1"/>
</dbReference>
<organism evidence="1 2">
    <name type="scientific">Arthrobacter jiangjiafuii</name>
    <dbReference type="NCBI Taxonomy" id="2817475"/>
    <lineage>
        <taxon>Bacteria</taxon>
        <taxon>Bacillati</taxon>
        <taxon>Actinomycetota</taxon>
        <taxon>Actinomycetes</taxon>
        <taxon>Micrococcales</taxon>
        <taxon>Micrococcaceae</taxon>
        <taxon>Arthrobacter</taxon>
    </lineage>
</organism>
<keyword evidence="2" id="KW-1185">Reference proteome</keyword>
<proteinExistence type="predicted"/>
<gene>
    <name evidence="1" type="ORF">KKR91_12250</name>
</gene>